<evidence type="ECO:0000313" key="1">
    <source>
        <dbReference type="EMBL" id="KAA6366229.1"/>
    </source>
</evidence>
<reference evidence="1 2" key="1">
    <citation type="submission" date="2019-03" db="EMBL/GenBank/DDBJ databases">
        <title>Single cell metagenomics reveals metabolic interactions within the superorganism composed of flagellate Streblomastix strix and complex community of Bacteroidetes bacteria on its surface.</title>
        <authorList>
            <person name="Treitli S.C."/>
            <person name="Kolisko M."/>
            <person name="Husnik F."/>
            <person name="Keeling P."/>
            <person name="Hampl V."/>
        </authorList>
    </citation>
    <scope>NUCLEOTIDE SEQUENCE [LARGE SCALE GENOMIC DNA]</scope>
    <source>
        <strain evidence="1">ST1C</strain>
    </source>
</reference>
<dbReference type="EMBL" id="SNRW01019608">
    <property type="protein sequence ID" value="KAA6366229.1"/>
    <property type="molecule type" value="Genomic_DNA"/>
</dbReference>
<proteinExistence type="predicted"/>
<accession>A0A5J4U7A3</accession>
<comment type="caution">
    <text evidence="1">The sequence shown here is derived from an EMBL/GenBank/DDBJ whole genome shotgun (WGS) entry which is preliminary data.</text>
</comment>
<evidence type="ECO:0000313" key="2">
    <source>
        <dbReference type="Proteomes" id="UP000324800"/>
    </source>
</evidence>
<name>A0A5J4U7A3_9EUKA</name>
<protein>
    <submittedName>
        <fullName evidence="1">Uncharacterized protein</fullName>
    </submittedName>
</protein>
<organism evidence="1 2">
    <name type="scientific">Streblomastix strix</name>
    <dbReference type="NCBI Taxonomy" id="222440"/>
    <lineage>
        <taxon>Eukaryota</taxon>
        <taxon>Metamonada</taxon>
        <taxon>Preaxostyla</taxon>
        <taxon>Oxymonadida</taxon>
        <taxon>Streblomastigidae</taxon>
        <taxon>Streblomastix</taxon>
    </lineage>
</organism>
<sequence>MKVIYRAECANQMTTENFAAENADADEFLRPRDKSKKTKHAIIIIQQDVKINEKEKDDYISKSDSEPK</sequence>
<dbReference type="AlphaFoldDB" id="A0A5J4U7A3"/>
<dbReference type="Proteomes" id="UP000324800">
    <property type="component" value="Unassembled WGS sequence"/>
</dbReference>
<gene>
    <name evidence="1" type="ORF">EZS28_038244</name>
</gene>